<evidence type="ECO:0000256" key="1">
    <source>
        <dbReference type="ARBA" id="ARBA00009312"/>
    </source>
</evidence>
<accession>A0AAW2H8K9</accession>
<sequence>MIPIDFQTSMRLYGQKLGAQIEGELLGEDFRGYVFKITGGDDVSGLPMKNGVFTDKRVRLLLRKGSKGYRCREKGVRRRKSVRGCIISGEIAVVSMIILKEGEKPIEGLTDRVVECSHLPKRATKLRKLFNIPKDADIVEFIKEQIRKNSDSEKIKYPRIKVTRLVTPERIERKKKRLEEKAAKRIKSERERKEYMEKYYPEKVGSL</sequence>
<comment type="caution">
    <text evidence="6">The sequence shown here is derived from an EMBL/GenBank/DDBJ whole genome shotgun (WGS) entry which is preliminary data.</text>
</comment>
<reference evidence="6" key="1">
    <citation type="journal article" date="2024" name="Gigascience">
        <title>Chromosome-level genome of the poultry shaft louse Menopon gallinae provides insight into the host-switching and adaptive evolution of parasitic lice.</title>
        <authorList>
            <person name="Xu Y."/>
            <person name="Ma L."/>
            <person name="Liu S."/>
            <person name="Liang Y."/>
            <person name="Liu Q."/>
            <person name="He Z."/>
            <person name="Tian L."/>
            <person name="Duan Y."/>
            <person name="Cai W."/>
            <person name="Li H."/>
            <person name="Song F."/>
        </authorList>
    </citation>
    <scope>NUCLEOTIDE SEQUENCE</scope>
    <source>
        <strain evidence="6">Cailab_2023a</strain>
    </source>
</reference>
<comment type="similarity">
    <text evidence="1 4">Belongs to the eukaryotic ribosomal protein eS6 family.</text>
</comment>
<gene>
    <name evidence="6" type="ORF">PYX00_011748</name>
</gene>
<keyword evidence="2 4" id="KW-0689">Ribosomal protein</keyword>
<evidence type="ECO:0000313" key="6">
    <source>
        <dbReference type="EMBL" id="KAL0266031.1"/>
    </source>
</evidence>
<dbReference type="GO" id="GO:0005840">
    <property type="term" value="C:ribosome"/>
    <property type="evidence" value="ECO:0007669"/>
    <property type="project" value="UniProtKB-KW"/>
</dbReference>
<dbReference type="GO" id="GO:0003735">
    <property type="term" value="F:structural constituent of ribosome"/>
    <property type="evidence" value="ECO:0007669"/>
    <property type="project" value="InterPro"/>
</dbReference>
<keyword evidence="5" id="KW-0175">Coiled coil</keyword>
<keyword evidence="3 4" id="KW-0687">Ribonucleoprotein</keyword>
<dbReference type="PANTHER" id="PTHR11502">
    <property type="entry name" value="40S RIBOSOMAL PROTEIN S6"/>
    <property type="match status" value="1"/>
</dbReference>
<dbReference type="PIRSF" id="PIRSF002129">
    <property type="entry name" value="Ribosom_S6_euk"/>
    <property type="match status" value="1"/>
</dbReference>
<name>A0AAW2H8K9_9NEOP</name>
<proteinExistence type="inferred from homology"/>
<evidence type="ECO:0000256" key="2">
    <source>
        <dbReference type="ARBA" id="ARBA00022980"/>
    </source>
</evidence>
<dbReference type="Pfam" id="PF01092">
    <property type="entry name" value="Ribosomal_S6e"/>
    <property type="match status" value="1"/>
</dbReference>
<dbReference type="EMBL" id="JARGDH010000006">
    <property type="protein sequence ID" value="KAL0266031.1"/>
    <property type="molecule type" value="Genomic_DNA"/>
</dbReference>
<organism evidence="6">
    <name type="scientific">Menopon gallinae</name>
    <name type="common">poultry shaft louse</name>
    <dbReference type="NCBI Taxonomy" id="328185"/>
    <lineage>
        <taxon>Eukaryota</taxon>
        <taxon>Metazoa</taxon>
        <taxon>Ecdysozoa</taxon>
        <taxon>Arthropoda</taxon>
        <taxon>Hexapoda</taxon>
        <taxon>Insecta</taxon>
        <taxon>Pterygota</taxon>
        <taxon>Neoptera</taxon>
        <taxon>Paraneoptera</taxon>
        <taxon>Psocodea</taxon>
        <taxon>Troctomorpha</taxon>
        <taxon>Phthiraptera</taxon>
        <taxon>Amblycera</taxon>
        <taxon>Menoponidae</taxon>
        <taxon>Menopon</taxon>
    </lineage>
</organism>
<dbReference type="SMART" id="SM01405">
    <property type="entry name" value="Ribosomal_S6e"/>
    <property type="match status" value="1"/>
</dbReference>
<dbReference type="InterPro" id="IPR018282">
    <property type="entry name" value="Ribosomal_eS6_CS"/>
</dbReference>
<dbReference type="GO" id="GO:0006412">
    <property type="term" value="P:translation"/>
    <property type="evidence" value="ECO:0007669"/>
    <property type="project" value="InterPro"/>
</dbReference>
<evidence type="ECO:0000256" key="3">
    <source>
        <dbReference type="ARBA" id="ARBA00023274"/>
    </source>
</evidence>
<dbReference type="Gene3D" id="1.20.5.2650">
    <property type="match status" value="1"/>
</dbReference>
<dbReference type="InterPro" id="IPR001377">
    <property type="entry name" value="Ribosomal_eS6"/>
</dbReference>
<dbReference type="PROSITE" id="PS00578">
    <property type="entry name" value="RIBOSOMAL_S6E"/>
    <property type="match status" value="1"/>
</dbReference>
<protein>
    <recommendedName>
        <fullName evidence="4">40S ribosomal protein S6</fullName>
    </recommendedName>
</protein>
<evidence type="ECO:0000256" key="4">
    <source>
        <dbReference type="PIRNR" id="PIRNR002129"/>
    </source>
</evidence>
<dbReference type="InterPro" id="IPR014401">
    <property type="entry name" value="Ribosomal_eS6-like"/>
</dbReference>
<feature type="coiled-coil region" evidence="5">
    <location>
        <begin position="171"/>
        <end position="198"/>
    </location>
</feature>
<dbReference type="GO" id="GO:1990904">
    <property type="term" value="C:ribonucleoprotein complex"/>
    <property type="evidence" value="ECO:0007669"/>
    <property type="project" value="UniProtKB-KW"/>
</dbReference>
<evidence type="ECO:0000256" key="5">
    <source>
        <dbReference type="SAM" id="Coils"/>
    </source>
</evidence>
<dbReference type="AlphaFoldDB" id="A0AAW2H8K9"/>